<keyword evidence="2" id="KW-0784">Thiamine biosynthesis</keyword>
<dbReference type="RefSeq" id="WP_111540236.1">
    <property type="nucleotide sequence ID" value="NZ_QKYV01000002.1"/>
</dbReference>
<reference evidence="4 5" key="1">
    <citation type="submission" date="2018-06" db="EMBL/GenBank/DDBJ databases">
        <title>Genomic Encyclopedia of Archaeal and Bacterial Type Strains, Phase II (KMG-II): from individual species to whole genera.</title>
        <authorList>
            <person name="Goeker M."/>
        </authorList>
    </citation>
    <scope>NUCLEOTIDE SEQUENCE [LARGE SCALE GENOMIC DNA]</scope>
    <source>
        <strain evidence="4 5">DSM 15361</strain>
    </source>
</reference>
<dbReference type="SUPFAM" id="SSF51391">
    <property type="entry name" value="Thiamin phosphate synthase"/>
    <property type="match status" value="1"/>
</dbReference>
<dbReference type="InterPro" id="IPR013785">
    <property type="entry name" value="Aldolase_TIM"/>
</dbReference>
<evidence type="ECO:0000256" key="2">
    <source>
        <dbReference type="ARBA" id="ARBA00022977"/>
    </source>
</evidence>
<dbReference type="AlphaFoldDB" id="A0A2W7IC36"/>
<evidence type="ECO:0000313" key="4">
    <source>
        <dbReference type="EMBL" id="PZW42585.1"/>
    </source>
</evidence>
<protein>
    <submittedName>
        <fullName evidence="4">Thiamine-phosphate pyrophosphorylase</fullName>
    </submittedName>
</protein>
<accession>A0A2W7IC36</accession>
<comment type="pathway">
    <text evidence="1">Cofactor biosynthesis; thiamine diphosphate biosynthesis.</text>
</comment>
<dbReference type="EMBL" id="QKYV01000002">
    <property type="protein sequence ID" value="PZW42585.1"/>
    <property type="molecule type" value="Genomic_DNA"/>
</dbReference>
<name>A0A2W7IC36_9FLAO</name>
<dbReference type="CDD" id="cd00564">
    <property type="entry name" value="TMP_TenI"/>
    <property type="match status" value="1"/>
</dbReference>
<dbReference type="Proteomes" id="UP000249542">
    <property type="component" value="Unassembled WGS sequence"/>
</dbReference>
<evidence type="ECO:0000256" key="1">
    <source>
        <dbReference type="ARBA" id="ARBA00004948"/>
    </source>
</evidence>
<dbReference type="InterPro" id="IPR036206">
    <property type="entry name" value="ThiamineP_synth_sf"/>
</dbReference>
<dbReference type="PANTHER" id="PTHR20857">
    <property type="entry name" value="THIAMINE-PHOSPHATE PYROPHOSPHORYLASE"/>
    <property type="match status" value="1"/>
</dbReference>
<organism evidence="4 5">
    <name type="scientific">Mesonia algae</name>
    <dbReference type="NCBI Taxonomy" id="213248"/>
    <lineage>
        <taxon>Bacteria</taxon>
        <taxon>Pseudomonadati</taxon>
        <taxon>Bacteroidota</taxon>
        <taxon>Flavobacteriia</taxon>
        <taxon>Flavobacteriales</taxon>
        <taxon>Flavobacteriaceae</taxon>
        <taxon>Mesonia</taxon>
    </lineage>
</organism>
<comment type="caution">
    <text evidence="4">The sequence shown here is derived from an EMBL/GenBank/DDBJ whole genome shotgun (WGS) entry which is preliminary data.</text>
</comment>
<gene>
    <name evidence="4" type="ORF">LX95_00899</name>
</gene>
<dbReference type="Gene3D" id="3.20.20.70">
    <property type="entry name" value="Aldolase class I"/>
    <property type="match status" value="1"/>
</dbReference>
<evidence type="ECO:0000313" key="5">
    <source>
        <dbReference type="Proteomes" id="UP000249542"/>
    </source>
</evidence>
<dbReference type="GO" id="GO:0009228">
    <property type="term" value="P:thiamine biosynthetic process"/>
    <property type="evidence" value="ECO:0007669"/>
    <property type="project" value="UniProtKB-KW"/>
</dbReference>
<keyword evidence="5" id="KW-1185">Reference proteome</keyword>
<dbReference type="PANTHER" id="PTHR20857:SF23">
    <property type="entry name" value="THIAMINE BIOSYNTHETIC BIFUNCTIONAL ENZYME"/>
    <property type="match status" value="1"/>
</dbReference>
<proteinExistence type="predicted"/>
<sequence>MIPKLHYIIQGHSPKEYLENIQNACTSGIELVQLGIPKISDKKFLKLAQEARETTSHFQTRLIIEDRYKIAKEIKADGVYITKTTTYPFLRKHLHTWQMIAGTANTIQECEFLLSKEVDYIVLGPFKSTTKENNSTLGMNGFTAITDVLKTETPIIGTGNILIDDVKDILAAGISGIAVAEEITGDFNRIRTYNQLLNASVTEEQRHSF</sequence>
<evidence type="ECO:0000259" key="3">
    <source>
        <dbReference type="Pfam" id="PF02581"/>
    </source>
</evidence>
<dbReference type="Pfam" id="PF02581">
    <property type="entry name" value="TMP-TENI"/>
    <property type="match status" value="1"/>
</dbReference>
<dbReference type="InterPro" id="IPR022998">
    <property type="entry name" value="ThiamineP_synth_TenI"/>
</dbReference>
<feature type="domain" description="Thiamine phosphate synthase/TenI" evidence="3">
    <location>
        <begin position="10"/>
        <end position="183"/>
    </location>
</feature>
<dbReference type="GO" id="GO:0004789">
    <property type="term" value="F:thiamine-phosphate diphosphorylase activity"/>
    <property type="evidence" value="ECO:0007669"/>
    <property type="project" value="TreeGrafter"/>
</dbReference>
<dbReference type="GO" id="GO:0005737">
    <property type="term" value="C:cytoplasm"/>
    <property type="evidence" value="ECO:0007669"/>
    <property type="project" value="TreeGrafter"/>
</dbReference>